<evidence type="ECO:0000313" key="4">
    <source>
        <dbReference type="Proteomes" id="UP000011750"/>
    </source>
</evidence>
<feature type="compositionally biased region" description="Polar residues" evidence="1">
    <location>
        <begin position="19"/>
        <end position="34"/>
    </location>
</feature>
<protein>
    <submittedName>
        <fullName evidence="2 3">Uncharacterized protein</fullName>
    </submittedName>
</protein>
<feature type="compositionally biased region" description="Basic and acidic residues" evidence="1">
    <location>
        <begin position="1"/>
        <end position="18"/>
    </location>
</feature>
<dbReference type="EnsemblPlants" id="Bra040310.1">
    <property type="protein sequence ID" value="Bra040310.1-P"/>
    <property type="gene ID" value="Bra040310"/>
</dbReference>
<feature type="region of interest" description="Disordered" evidence="1">
    <location>
        <begin position="1"/>
        <end position="117"/>
    </location>
</feature>
<evidence type="ECO:0000313" key="2">
    <source>
        <dbReference type="EMBL" id="VDD23399.1"/>
    </source>
</evidence>
<evidence type="ECO:0000256" key="1">
    <source>
        <dbReference type="SAM" id="MobiDB-lite"/>
    </source>
</evidence>
<feature type="compositionally biased region" description="Acidic residues" evidence="1">
    <location>
        <begin position="92"/>
        <end position="107"/>
    </location>
</feature>
<organism evidence="3 4">
    <name type="scientific">Brassica campestris</name>
    <name type="common">Field mustard</name>
    <dbReference type="NCBI Taxonomy" id="3711"/>
    <lineage>
        <taxon>Eukaryota</taxon>
        <taxon>Viridiplantae</taxon>
        <taxon>Streptophyta</taxon>
        <taxon>Embryophyta</taxon>
        <taxon>Tracheophyta</taxon>
        <taxon>Spermatophyta</taxon>
        <taxon>Magnoliopsida</taxon>
        <taxon>eudicotyledons</taxon>
        <taxon>Gunneridae</taxon>
        <taxon>Pentapetalae</taxon>
        <taxon>rosids</taxon>
        <taxon>malvids</taxon>
        <taxon>Brassicales</taxon>
        <taxon>Brassicaceae</taxon>
        <taxon>Brassiceae</taxon>
        <taxon>Brassica</taxon>
    </lineage>
</organism>
<dbReference type="Proteomes" id="UP000011750">
    <property type="component" value="Unassembled WGS sequence"/>
</dbReference>
<feature type="compositionally biased region" description="Basic and acidic residues" evidence="1">
    <location>
        <begin position="52"/>
        <end position="62"/>
    </location>
</feature>
<reference evidence="2" key="3">
    <citation type="submission" date="2018-11" db="EMBL/GenBank/DDBJ databases">
        <authorList>
            <consortium name="Genoscope - CEA"/>
            <person name="William W."/>
        </authorList>
    </citation>
    <scope>NUCLEOTIDE SEQUENCE</scope>
</reference>
<keyword evidence="4" id="KW-1185">Reference proteome</keyword>
<dbReference type="EMBL" id="LR031586">
    <property type="protein sequence ID" value="VDD23399.1"/>
    <property type="molecule type" value="Genomic_DNA"/>
</dbReference>
<gene>
    <name evidence="2" type="ORF">BRASC36T46086Z</name>
</gene>
<sequence length="286" mass="32794">MALDGQDERSTSTQREIDQQNQPDALQSQVTELQKAQDATPENPELFSEVQSLKEKLGKHSELLAQSAEKPPALDGGTTTGDSTEWKTQEYAMEDSDSEMDAEEETPTEATTTRLAPDPENSIEAINSACWKKYKWGIRKLKARRFASRKTRQKSARKRRREVSSNFQTSDNGILVALAAYHAQAANLTENRVAYLSKPTIGDDVTSRKQYFSFTELQSRVTFCFVVMPRNDKYLLTPLQWRLNSTFNVFIQYINTPPERSFDHGEFSKSELMFYFPETPRSWRLH</sequence>
<proteinExistence type="predicted"/>
<reference evidence="4" key="1">
    <citation type="journal article" date="2011" name="Nat. Genet.">
        <title>The genome of the mesopolyploid crop species Brassica rapa.</title>
        <authorList>
            <consortium name="Brassica rapa Genome Sequencing Project Consortium"/>
            <person name="Wang X."/>
            <person name="Wang H."/>
            <person name="Wang J."/>
            <person name="Sun R."/>
            <person name="Wu J."/>
            <person name="Liu S."/>
            <person name="Bai Y."/>
            <person name="Mun J.H."/>
            <person name="Bancroft I."/>
            <person name="Cheng F."/>
            <person name="Huang S."/>
            <person name="Li X."/>
            <person name="Hua W."/>
            <person name="Wang J."/>
            <person name="Wang X."/>
            <person name="Freeling M."/>
            <person name="Pires J.C."/>
            <person name="Paterson A.H."/>
            <person name="Chalhoub B."/>
            <person name="Wang B."/>
            <person name="Hayward A."/>
            <person name="Sharpe A.G."/>
            <person name="Park B.S."/>
            <person name="Weisshaar B."/>
            <person name="Liu B."/>
            <person name="Li B."/>
            <person name="Liu B."/>
            <person name="Tong C."/>
            <person name="Song C."/>
            <person name="Duran C."/>
            <person name="Peng C."/>
            <person name="Geng C."/>
            <person name="Koh C."/>
            <person name="Lin C."/>
            <person name="Edwards D."/>
            <person name="Mu D."/>
            <person name="Shen D."/>
            <person name="Soumpourou E."/>
            <person name="Li F."/>
            <person name="Fraser F."/>
            <person name="Conant G."/>
            <person name="Lassalle G."/>
            <person name="King G.J."/>
            <person name="Bonnema G."/>
            <person name="Tang H."/>
            <person name="Wang H."/>
            <person name="Belcram H."/>
            <person name="Zhou H."/>
            <person name="Hirakawa H."/>
            <person name="Abe H."/>
            <person name="Guo H."/>
            <person name="Wang H."/>
            <person name="Jin H."/>
            <person name="Parkin I.A."/>
            <person name="Batley J."/>
            <person name="Kim J.S."/>
            <person name="Just J."/>
            <person name="Li J."/>
            <person name="Xu J."/>
            <person name="Deng J."/>
            <person name="Kim J.A."/>
            <person name="Li J."/>
            <person name="Yu J."/>
            <person name="Meng J."/>
            <person name="Wang J."/>
            <person name="Min J."/>
            <person name="Poulain J."/>
            <person name="Wang J."/>
            <person name="Hatakeyama K."/>
            <person name="Wu K."/>
            <person name="Wang L."/>
            <person name="Fang L."/>
            <person name="Trick M."/>
            <person name="Links M.G."/>
            <person name="Zhao M."/>
            <person name="Jin M."/>
            <person name="Ramchiary N."/>
            <person name="Drou N."/>
            <person name="Berkman P.J."/>
            <person name="Cai Q."/>
            <person name="Huang Q."/>
            <person name="Li R."/>
            <person name="Tabata S."/>
            <person name="Cheng S."/>
            <person name="Zhang S."/>
            <person name="Zhang S."/>
            <person name="Huang S."/>
            <person name="Sato S."/>
            <person name="Sun S."/>
            <person name="Kwon S.J."/>
            <person name="Choi S.R."/>
            <person name="Lee T.H."/>
            <person name="Fan W."/>
            <person name="Zhao X."/>
            <person name="Tan X."/>
            <person name="Xu X."/>
            <person name="Wang Y."/>
            <person name="Qiu Y."/>
            <person name="Yin Y."/>
            <person name="Li Y."/>
            <person name="Du Y."/>
            <person name="Liao Y."/>
            <person name="Lim Y."/>
            <person name="Narusaka Y."/>
            <person name="Wang Y."/>
            <person name="Wang Z."/>
            <person name="Li Z."/>
            <person name="Wang Z."/>
            <person name="Xiong Z."/>
            <person name="Zhang Z."/>
        </authorList>
    </citation>
    <scope>NUCLEOTIDE SEQUENCE [LARGE SCALE GENOMIC DNA]</scope>
    <source>
        <strain evidence="4">cv. Chiifu-401-42</strain>
    </source>
</reference>
<evidence type="ECO:0000313" key="3">
    <source>
        <dbReference type="EnsemblPlants" id="Bra040310.1-P"/>
    </source>
</evidence>
<accession>A0A3P6DW65</accession>
<accession>M4FGT2</accession>
<reference evidence="3" key="4">
    <citation type="submission" date="2023-03" db="UniProtKB">
        <authorList>
            <consortium name="EnsemblPlants"/>
        </authorList>
    </citation>
    <scope>IDENTIFICATION</scope>
    <source>
        <strain evidence="3">cv. Chiifu-401-42</strain>
    </source>
</reference>
<dbReference type="InParanoid" id="M4FGT2"/>
<dbReference type="Gramene" id="Bra040310.1">
    <property type="protein sequence ID" value="Bra040310.1-P"/>
    <property type="gene ID" value="Bra040310"/>
</dbReference>
<dbReference type="AlphaFoldDB" id="M4FGT2"/>
<dbReference type="HOGENOM" id="CLU_974381_0_0_1"/>
<reference evidence="4" key="2">
    <citation type="journal article" date="2018" name="Hortic Res">
        <title>Improved Brassica rapa reference genome by single-molecule sequencing and chromosome conformation capture technologies.</title>
        <authorList>
            <person name="Zhang L."/>
            <person name="Cai X."/>
            <person name="Wu J."/>
            <person name="Liu M."/>
            <person name="Grob S."/>
            <person name="Cheng F."/>
            <person name="Liang J."/>
            <person name="Cai C."/>
            <person name="Liu Z."/>
            <person name="Liu B."/>
            <person name="Wang F."/>
            <person name="Li S."/>
            <person name="Liu F."/>
            <person name="Li X."/>
            <person name="Cheng L."/>
            <person name="Yang W."/>
            <person name="Li M.H."/>
            <person name="Grossniklaus U."/>
            <person name="Zheng H."/>
            <person name="Wang X."/>
        </authorList>
    </citation>
    <scope>NUCLEOTIDE SEQUENCE [LARGE SCALE GENOMIC DNA]</scope>
    <source>
        <strain evidence="4">cv. Chiifu-401-42</strain>
    </source>
</reference>
<name>M4FGT2_BRACM</name>